<dbReference type="EMBL" id="AWTV01000009">
    <property type="protein sequence ID" value="KIH89220.1"/>
    <property type="molecule type" value="Genomic_DNA"/>
</dbReference>
<comment type="caution">
    <text evidence="2">The sequence shown here is derived from an EMBL/GenBank/DDBJ whole genome shotgun (WGS) entry which is preliminary data.</text>
</comment>
<dbReference type="Proteomes" id="UP000031575">
    <property type="component" value="Unassembled WGS sequence"/>
</dbReference>
<dbReference type="VEuPathDB" id="FungiDB:SPBR_07814"/>
<dbReference type="AlphaFoldDB" id="A0A0C2IQR1"/>
<dbReference type="HOGENOM" id="CLU_1262243_0_0_1"/>
<organism evidence="2 3">
    <name type="scientific">Sporothrix brasiliensis 5110</name>
    <dbReference type="NCBI Taxonomy" id="1398154"/>
    <lineage>
        <taxon>Eukaryota</taxon>
        <taxon>Fungi</taxon>
        <taxon>Dikarya</taxon>
        <taxon>Ascomycota</taxon>
        <taxon>Pezizomycotina</taxon>
        <taxon>Sordariomycetes</taxon>
        <taxon>Sordariomycetidae</taxon>
        <taxon>Ophiostomatales</taxon>
        <taxon>Ophiostomataceae</taxon>
        <taxon>Sporothrix</taxon>
    </lineage>
</organism>
<dbReference type="RefSeq" id="XP_040617230.1">
    <property type="nucleotide sequence ID" value="XM_040766068.1"/>
</dbReference>
<sequence length="221" mass="24011">MSGSGGFYKYRCKYFMTHDCPNWVFVNYAPCADCCAAGRDADDMRDDGQSSGFYNSHHALYAAAPEFEIGVPLFQDGILSYSLARLTSSLEPGSDFASWTTHQPPMSAGLSSSNPSQDTPQGQDFQHLHSGQHRQHAPFRNDQQSHGYHQLRQTPQFPHQPHPPPQLIKLQGSSPGRQAAEIKMQLPPHAASRAFPAATATAAGGIDDVMPTGAAPGLLLY</sequence>
<feature type="compositionally biased region" description="Polar residues" evidence="1">
    <location>
        <begin position="94"/>
        <end position="124"/>
    </location>
</feature>
<evidence type="ECO:0000313" key="3">
    <source>
        <dbReference type="Proteomes" id="UP000031575"/>
    </source>
</evidence>
<name>A0A0C2IQR1_9PEZI</name>
<reference evidence="2 3" key="1">
    <citation type="journal article" date="2014" name="BMC Genomics">
        <title>Comparative genomics of the major fungal agents of human and animal Sporotrichosis: Sporothrix schenckii and Sporothrix brasiliensis.</title>
        <authorList>
            <person name="Teixeira M.M."/>
            <person name="de Almeida L.G."/>
            <person name="Kubitschek-Barreira P."/>
            <person name="Alves F.L."/>
            <person name="Kioshima E.S."/>
            <person name="Abadio A.K."/>
            <person name="Fernandes L."/>
            <person name="Derengowski L.S."/>
            <person name="Ferreira K.S."/>
            <person name="Souza R.C."/>
            <person name="Ruiz J.C."/>
            <person name="de Andrade N.C."/>
            <person name="Paes H.C."/>
            <person name="Nicola A.M."/>
            <person name="Albuquerque P."/>
            <person name="Gerber A.L."/>
            <person name="Martins V.P."/>
            <person name="Peconick L.D."/>
            <person name="Neto A.V."/>
            <person name="Chaucanez C.B."/>
            <person name="Silva P.A."/>
            <person name="Cunha O.L."/>
            <person name="de Oliveira F.F."/>
            <person name="dos Santos T.C."/>
            <person name="Barros A.L."/>
            <person name="Soares M.A."/>
            <person name="de Oliveira L.M."/>
            <person name="Marini M.M."/>
            <person name="Villalobos-Duno H."/>
            <person name="Cunha M.M."/>
            <person name="de Hoog S."/>
            <person name="da Silveira J.F."/>
            <person name="Henrissat B."/>
            <person name="Nino-Vega G.A."/>
            <person name="Cisalpino P.S."/>
            <person name="Mora-Montes H.M."/>
            <person name="Almeida S.R."/>
            <person name="Stajich J.E."/>
            <person name="Lopes-Bezerra L.M."/>
            <person name="Vasconcelos A.T."/>
            <person name="Felipe M.S."/>
        </authorList>
    </citation>
    <scope>NUCLEOTIDE SEQUENCE [LARGE SCALE GENOMIC DNA]</scope>
    <source>
        <strain evidence="2 3">5110</strain>
    </source>
</reference>
<gene>
    <name evidence="2" type="ORF">SPBR_07814</name>
</gene>
<feature type="region of interest" description="Disordered" evidence="1">
    <location>
        <begin position="94"/>
        <end position="177"/>
    </location>
</feature>
<accession>A0A0C2IQR1</accession>
<protein>
    <submittedName>
        <fullName evidence="2">Uncharacterized protein</fullName>
    </submittedName>
</protein>
<evidence type="ECO:0000313" key="2">
    <source>
        <dbReference type="EMBL" id="KIH89220.1"/>
    </source>
</evidence>
<dbReference type="GeneID" id="63680989"/>
<proteinExistence type="predicted"/>
<keyword evidence="3" id="KW-1185">Reference proteome</keyword>
<dbReference type="OrthoDB" id="6079484at2759"/>
<evidence type="ECO:0000256" key="1">
    <source>
        <dbReference type="SAM" id="MobiDB-lite"/>
    </source>
</evidence>